<reference evidence="1 2" key="1">
    <citation type="submission" date="2009-06" db="EMBL/GenBank/DDBJ databases">
        <title>Complete sequence of Dickeya zeae Ech1591.</title>
        <authorList>
            <consortium name="US DOE Joint Genome Institute"/>
            <person name="Lucas S."/>
            <person name="Copeland A."/>
            <person name="Lapidus A."/>
            <person name="Glavina del Rio T."/>
            <person name="Tice H."/>
            <person name="Bruce D."/>
            <person name="Goodwin L."/>
            <person name="Pitluck S."/>
            <person name="Chertkov O."/>
            <person name="Brettin T."/>
            <person name="Detter J.C."/>
            <person name="Han C."/>
            <person name="Larimer F."/>
            <person name="Land M."/>
            <person name="Hauser L."/>
            <person name="Kyrpides N."/>
            <person name="Ovchinnikova G."/>
            <person name="Balakrishnan V."/>
            <person name="Glasner J."/>
            <person name="Perna N.T."/>
        </authorList>
    </citation>
    <scope>NUCLEOTIDE SEQUENCE [LARGE SCALE GENOMIC DNA]</scope>
    <source>
        <strain evidence="1 2">Ech1591</strain>
    </source>
</reference>
<dbReference type="EMBL" id="CP001655">
    <property type="protein sequence ID" value="ACT05309.1"/>
    <property type="molecule type" value="Genomic_DNA"/>
</dbReference>
<evidence type="ECO:0000313" key="2">
    <source>
        <dbReference type="Proteomes" id="UP000002735"/>
    </source>
</evidence>
<dbReference type="AlphaFoldDB" id="C6CI63"/>
<name>C6CI63_DICC1</name>
<evidence type="ECO:0000313" key="1">
    <source>
        <dbReference type="EMBL" id="ACT05309.1"/>
    </source>
</evidence>
<dbReference type="STRING" id="561229.Dd1591_0421"/>
<sequence>MYTNVAVWISESMTDDLAHALFSQESGISKFRNDFDIDHQSDFFDEEHLIILYPEVSGGESIEDVGSNYLDRDFWSKVIGKLKKINASKVNYVLAVPDFKYSGKKKEVDGVIFLGNFKYIESDNDVLKYFSDGF</sequence>
<protein>
    <submittedName>
        <fullName evidence="1">Uncharacterized protein</fullName>
    </submittedName>
</protein>
<gene>
    <name evidence="1" type="ordered locus">Dd1591_0421</name>
</gene>
<dbReference type="KEGG" id="dze:Dd1591_0421"/>
<proteinExistence type="predicted"/>
<accession>C6CI63</accession>
<organism evidence="1 2">
    <name type="scientific">Dickeya chrysanthemi (strain Ech1591)</name>
    <name type="common">Dickeya zeae (strain Ech1591)</name>
    <dbReference type="NCBI Taxonomy" id="561229"/>
    <lineage>
        <taxon>Bacteria</taxon>
        <taxon>Pseudomonadati</taxon>
        <taxon>Pseudomonadota</taxon>
        <taxon>Gammaproteobacteria</taxon>
        <taxon>Enterobacterales</taxon>
        <taxon>Pectobacteriaceae</taxon>
        <taxon>Dickeya</taxon>
    </lineage>
</organism>
<dbReference type="Proteomes" id="UP000002735">
    <property type="component" value="Chromosome"/>
</dbReference>
<dbReference type="HOGENOM" id="CLU_1851807_0_0_6"/>